<name>A0ABU7LLE7_9PROT</name>
<proteinExistence type="predicted"/>
<dbReference type="Pfam" id="PF09976">
    <property type="entry name" value="TPR_21"/>
    <property type="match status" value="1"/>
</dbReference>
<keyword evidence="2" id="KW-0812">Transmembrane</keyword>
<sequence length="292" mass="31803">MADIFHEVEEELRKDKYNELLRSWGPWALGAAVAIVLGAAGWQGWEYLERQSRWEESDRYFAALDLIADDQLLEADLELQRLTEEGSPGYAGLALMQRGELLLQSGDNESAGYMFEQAAEAFTFQAFADLARVKAAMALFDILSIDDLQNRLGETMQPERPYRLLAMEVIAAKAFAIGDYARAESEYDAIANDLDALTLPVAQRAQIALDLIRRIRATEGDTAEMPAEESAAETSSGAGDAPAEAGDEPMQFNLNMGDAADEDAANGLNVDSPALPDAAGLLNTETEDDGQD</sequence>
<keyword evidence="5" id="KW-1185">Reference proteome</keyword>
<evidence type="ECO:0000313" key="5">
    <source>
        <dbReference type="Proteomes" id="UP001354971"/>
    </source>
</evidence>
<accession>A0ABU7LLE7</accession>
<dbReference type="InterPro" id="IPR018704">
    <property type="entry name" value="SecYEG/CpoB_TPR"/>
</dbReference>
<keyword evidence="2" id="KW-1133">Transmembrane helix</keyword>
<evidence type="ECO:0000259" key="3">
    <source>
        <dbReference type="Pfam" id="PF09976"/>
    </source>
</evidence>
<dbReference type="Gene3D" id="1.25.40.10">
    <property type="entry name" value="Tetratricopeptide repeat domain"/>
    <property type="match status" value="1"/>
</dbReference>
<feature type="compositionally biased region" description="Low complexity" evidence="1">
    <location>
        <begin position="232"/>
        <end position="244"/>
    </location>
</feature>
<evidence type="ECO:0000313" key="4">
    <source>
        <dbReference type="EMBL" id="MEE2524753.1"/>
    </source>
</evidence>
<reference evidence="4 5" key="1">
    <citation type="submission" date="2024-01" db="EMBL/GenBank/DDBJ databases">
        <title>Hyphobacterium bacterium isolated from marine sediment.</title>
        <authorList>
            <person name="Zhao S."/>
        </authorList>
    </citation>
    <scope>NUCLEOTIDE SEQUENCE [LARGE SCALE GENOMIC DNA]</scope>
    <source>
        <strain evidence="5">HN65</strain>
    </source>
</reference>
<dbReference type="Proteomes" id="UP001354971">
    <property type="component" value="Unassembled WGS sequence"/>
</dbReference>
<evidence type="ECO:0000256" key="1">
    <source>
        <dbReference type="SAM" id="MobiDB-lite"/>
    </source>
</evidence>
<protein>
    <submittedName>
        <fullName evidence="4">Tetratricopeptide repeat protein</fullName>
    </submittedName>
</protein>
<organism evidence="4 5">
    <name type="scientific">Hyphobacterium lacteum</name>
    <dbReference type="NCBI Taxonomy" id="3116575"/>
    <lineage>
        <taxon>Bacteria</taxon>
        <taxon>Pseudomonadati</taxon>
        <taxon>Pseudomonadota</taxon>
        <taxon>Alphaproteobacteria</taxon>
        <taxon>Maricaulales</taxon>
        <taxon>Maricaulaceae</taxon>
        <taxon>Hyphobacterium</taxon>
    </lineage>
</organism>
<comment type="caution">
    <text evidence="4">The sequence shown here is derived from an EMBL/GenBank/DDBJ whole genome shotgun (WGS) entry which is preliminary data.</text>
</comment>
<keyword evidence="2" id="KW-0472">Membrane</keyword>
<dbReference type="InterPro" id="IPR011990">
    <property type="entry name" value="TPR-like_helical_dom_sf"/>
</dbReference>
<dbReference type="EMBL" id="JAZDRP010000001">
    <property type="protein sequence ID" value="MEE2524753.1"/>
    <property type="molecule type" value="Genomic_DNA"/>
</dbReference>
<feature type="domain" description="Ancillary SecYEG translocon subunit/Cell division coordinator CpoB TPR" evidence="3">
    <location>
        <begin position="22"/>
        <end position="198"/>
    </location>
</feature>
<feature type="transmembrane region" description="Helical" evidence="2">
    <location>
        <begin position="24"/>
        <end position="45"/>
    </location>
</feature>
<evidence type="ECO:0000256" key="2">
    <source>
        <dbReference type="SAM" id="Phobius"/>
    </source>
</evidence>
<gene>
    <name evidence="4" type="ORF">V0U79_00110</name>
</gene>
<dbReference type="RefSeq" id="WP_330197421.1">
    <property type="nucleotide sequence ID" value="NZ_JAZDRP010000001.1"/>
</dbReference>
<feature type="region of interest" description="Disordered" evidence="1">
    <location>
        <begin position="220"/>
        <end position="292"/>
    </location>
</feature>